<name>A0A5N6T0R9_ASPPS</name>
<dbReference type="Gene3D" id="2.30.60.10">
    <property type="entry name" value="Cyanovirin-N"/>
    <property type="match status" value="1"/>
</dbReference>
<dbReference type="RefSeq" id="XP_031916080.1">
    <property type="nucleotide sequence ID" value="XM_032059318.1"/>
</dbReference>
<dbReference type="Proteomes" id="UP000325672">
    <property type="component" value="Unassembled WGS sequence"/>
</dbReference>
<dbReference type="AlphaFoldDB" id="A0A5N6T0R9"/>
<feature type="signal peptide" evidence="1">
    <location>
        <begin position="1"/>
        <end position="18"/>
    </location>
</feature>
<protein>
    <recommendedName>
        <fullName evidence="2">Cyanovirin-N domain-containing protein</fullName>
    </recommendedName>
</protein>
<dbReference type="SUPFAM" id="SSF51322">
    <property type="entry name" value="Cyanovirin-N"/>
    <property type="match status" value="1"/>
</dbReference>
<dbReference type="Pfam" id="PF08881">
    <property type="entry name" value="CVNH"/>
    <property type="match status" value="1"/>
</dbReference>
<proteinExistence type="predicted"/>
<evidence type="ECO:0000259" key="2">
    <source>
        <dbReference type="Pfam" id="PF08881"/>
    </source>
</evidence>
<keyword evidence="4" id="KW-1185">Reference proteome</keyword>
<dbReference type="EMBL" id="ML743563">
    <property type="protein sequence ID" value="KAE8140017.1"/>
    <property type="molecule type" value="Genomic_DNA"/>
</dbReference>
<dbReference type="OrthoDB" id="4672515at2759"/>
<keyword evidence="1" id="KW-0732">Signal</keyword>
<feature type="domain" description="Cyanovirin-N" evidence="2">
    <location>
        <begin position="21"/>
        <end position="122"/>
    </location>
</feature>
<dbReference type="InterPro" id="IPR036673">
    <property type="entry name" value="Cyanovirin-N_sf"/>
</dbReference>
<accession>A0A5N6T0R9</accession>
<organism evidence="3 4">
    <name type="scientific">Aspergillus pseudotamarii</name>
    <dbReference type="NCBI Taxonomy" id="132259"/>
    <lineage>
        <taxon>Eukaryota</taxon>
        <taxon>Fungi</taxon>
        <taxon>Dikarya</taxon>
        <taxon>Ascomycota</taxon>
        <taxon>Pezizomycotina</taxon>
        <taxon>Eurotiomycetes</taxon>
        <taxon>Eurotiomycetidae</taxon>
        <taxon>Eurotiales</taxon>
        <taxon>Aspergillaceae</taxon>
        <taxon>Aspergillus</taxon>
        <taxon>Aspergillus subgen. Circumdati</taxon>
    </lineage>
</organism>
<feature type="chain" id="PRO_5024897977" description="Cyanovirin-N domain-containing protein" evidence="1">
    <location>
        <begin position="19"/>
        <end position="139"/>
    </location>
</feature>
<sequence>MYQRLLIFCFALATLVPANHFLDTCRKVGLTVNGRTLVADCRYKNQKDDEKAYKSALDLNRCLKLNDWGDITAEADGNFLPSVRECRLDKLATLTCVYFGEEGQKNCLFNLNNVVFNKDGILGCFNYTGVPIEDAQAWE</sequence>
<evidence type="ECO:0000313" key="4">
    <source>
        <dbReference type="Proteomes" id="UP000325672"/>
    </source>
</evidence>
<evidence type="ECO:0000313" key="3">
    <source>
        <dbReference type="EMBL" id="KAE8140017.1"/>
    </source>
</evidence>
<dbReference type="InterPro" id="IPR011058">
    <property type="entry name" value="Cyanovirin-N"/>
</dbReference>
<evidence type="ECO:0000256" key="1">
    <source>
        <dbReference type="SAM" id="SignalP"/>
    </source>
</evidence>
<reference evidence="3 4" key="1">
    <citation type="submission" date="2019-04" db="EMBL/GenBank/DDBJ databases">
        <title>Friends and foes A comparative genomics study of 23 Aspergillus species from section Flavi.</title>
        <authorList>
            <consortium name="DOE Joint Genome Institute"/>
            <person name="Kjaerbolling I."/>
            <person name="Vesth T."/>
            <person name="Frisvad J.C."/>
            <person name="Nybo J.L."/>
            <person name="Theobald S."/>
            <person name="Kildgaard S."/>
            <person name="Isbrandt T."/>
            <person name="Kuo A."/>
            <person name="Sato A."/>
            <person name="Lyhne E.K."/>
            <person name="Kogle M.E."/>
            <person name="Wiebenga A."/>
            <person name="Kun R.S."/>
            <person name="Lubbers R.J."/>
            <person name="Makela M.R."/>
            <person name="Barry K."/>
            <person name="Chovatia M."/>
            <person name="Clum A."/>
            <person name="Daum C."/>
            <person name="Haridas S."/>
            <person name="He G."/>
            <person name="LaButti K."/>
            <person name="Lipzen A."/>
            <person name="Mondo S."/>
            <person name="Riley R."/>
            <person name="Salamov A."/>
            <person name="Simmons B.A."/>
            <person name="Magnuson J.K."/>
            <person name="Henrissat B."/>
            <person name="Mortensen U.H."/>
            <person name="Larsen T.O."/>
            <person name="Devries R.P."/>
            <person name="Grigoriev I.V."/>
            <person name="Machida M."/>
            <person name="Baker S.E."/>
            <person name="Andersen M.R."/>
        </authorList>
    </citation>
    <scope>NUCLEOTIDE SEQUENCE [LARGE SCALE GENOMIC DNA]</scope>
    <source>
        <strain evidence="3 4">CBS 117625</strain>
    </source>
</reference>
<dbReference type="GeneID" id="43643528"/>
<gene>
    <name evidence="3" type="ORF">BDV38DRAFT_280485</name>
</gene>